<dbReference type="AlphaFoldDB" id="A0A061BCG1"/>
<reference evidence="5" key="1">
    <citation type="journal article" date="2014" name="Genome Announc.">
        <title>Draft genome sequence of Rhodosporidium toruloides CECT1137, an oleaginous yeast of biotechnological interest.</title>
        <authorList>
            <person name="Morin N."/>
            <person name="Calcas X."/>
            <person name="Devillers H."/>
            <person name="Durrens P."/>
            <person name="Sherman D.J."/>
            <person name="Nicaud J.-M."/>
            <person name="Neuveglise C."/>
        </authorList>
    </citation>
    <scope>NUCLEOTIDE SEQUENCE</scope>
    <source>
        <strain evidence="5">CECT1137</strain>
    </source>
</reference>
<dbReference type="InterPro" id="IPR001138">
    <property type="entry name" value="Zn2Cys6_DnaBD"/>
</dbReference>
<dbReference type="PANTHER" id="PTHR31001:SF88">
    <property type="entry name" value="TRANSCRIPTION FACTOR PDR3"/>
    <property type="match status" value="1"/>
</dbReference>
<evidence type="ECO:0000256" key="3">
    <source>
        <dbReference type="SAM" id="MobiDB-lite"/>
    </source>
</evidence>
<feature type="domain" description="Zn(2)-C6 fungal-type" evidence="4">
    <location>
        <begin position="357"/>
        <end position="387"/>
    </location>
</feature>
<feature type="region of interest" description="Disordered" evidence="3">
    <location>
        <begin position="153"/>
        <end position="181"/>
    </location>
</feature>
<feature type="compositionally biased region" description="Polar residues" evidence="3">
    <location>
        <begin position="1"/>
        <end position="11"/>
    </location>
</feature>
<sequence length="1068" mass="117222">MYPTWQNSPRAASSYLPTSSTPATSDPSTAHSHGVVWVADYPGAITERAGHAYGVGWAGDARAMGPASFASRDGTLSHSGLLAGYGHEQGHEQMDMARQAERQVQAEAPHSISYPPTSASFIPYDMHDNSSHQFAPPVSPPSYCHDYFMPTAPYTSRRQQPQPEVAAGGYRSTPAASGQYADNYGTRAQHLSKRPRTGDGPPRDIRWHLQNDAIPSLEIQTSLPSTTAGVSQPAPVRQRLSSHNSGGSEGLKRTPVASSSEISPVSSLSSGPSISSASGLTACELHPSQTTSNKTSPATFVLPLPRPDERPATSLPPSTSSSTSIPSADSASPAIPPQIHPAQVPSPQPAQAKADKSCAPCRARKVRCTRTWPKCARCIERRLDCGYGGLVPIDVVKQMHPESRVLELEARIKLLESELAHAHSHAPVSPGSGFNALSLASDLPLEIYTRLFGHTQLVHGLAGGPSTLFSLDEERGVAEDALGRAHVEAVCTAVRRRAAGAKALPKLDVGDADSEAAWWRITVARDAEVVEDVAALGVLERTRNADWLRWVIWALLDAFWATCSSNVPTFRPFHTPFRKLYFYLRLSSLTACERAILAAFLSIGIRSTDDVALLGISSELRPAEEGRRREELARVMRSLMYELYERAEVGFGEGSEAGLQTGLVVGVVSMWNELLPRRTRSIVRTSLGVYKDLFDSAPTDEARRSLQMMYTLPLLHQDSTVAAYLRSSPLISDQDLATYFPAFPVPVFGRAEEEQPVLIDELNKWLDLDRLGGATHLQHMLGSMVIYRWLSACLRWCAEMSCPKGASRQLPVASVDYLLSTLSSLHAYIQTLQHHLTHLAPASAAHPSCLDPDGDTCQDVHLRWATRLDREIDDATWLVFSVVGERLVREDHRLAKIEMEDGEGGHAEAWHEDIDIETLRICETRVRKGLKLAAFYFNFFANSPDPHQSHHLAWSLELIPSWTFLATQRYVSPSVSPAEPDPLARRDQATELTERELDWIERGLDLAQRYHPVAERRLNELRMYREANQKRLGPRAVVAAPAVQVGEKGRSFRAAMAVAVKQAVPAWA</sequence>
<dbReference type="PROSITE" id="PS00463">
    <property type="entry name" value="ZN2_CY6_FUNGAL_1"/>
    <property type="match status" value="1"/>
</dbReference>
<evidence type="ECO:0000256" key="2">
    <source>
        <dbReference type="ARBA" id="ARBA00023242"/>
    </source>
</evidence>
<dbReference type="InterPro" id="IPR050613">
    <property type="entry name" value="Sec_Metabolite_Reg"/>
</dbReference>
<accession>A0A061BCG1</accession>
<gene>
    <name evidence="5" type="ORF">RHTO0S_15e00386g</name>
</gene>
<feature type="compositionally biased region" description="Polar residues" evidence="3">
    <location>
        <begin position="287"/>
        <end position="298"/>
    </location>
</feature>
<feature type="compositionally biased region" description="Low complexity" evidence="3">
    <location>
        <begin position="256"/>
        <end position="280"/>
    </location>
</feature>
<keyword evidence="2" id="KW-0539">Nucleus</keyword>
<evidence type="ECO:0000256" key="1">
    <source>
        <dbReference type="ARBA" id="ARBA00004123"/>
    </source>
</evidence>
<dbReference type="EMBL" id="LK052950">
    <property type="protein sequence ID" value="CDR47665.1"/>
    <property type="molecule type" value="Genomic_DNA"/>
</dbReference>
<feature type="region of interest" description="Disordered" evidence="3">
    <location>
        <begin position="188"/>
        <end position="207"/>
    </location>
</feature>
<dbReference type="Gene3D" id="4.10.240.10">
    <property type="entry name" value="Zn(2)-C6 fungal-type DNA-binding domain"/>
    <property type="match status" value="1"/>
</dbReference>
<comment type="subcellular location">
    <subcellularLocation>
        <location evidence="1">Nucleus</location>
    </subcellularLocation>
</comment>
<dbReference type="GO" id="GO:0008270">
    <property type="term" value="F:zinc ion binding"/>
    <property type="evidence" value="ECO:0007669"/>
    <property type="project" value="InterPro"/>
</dbReference>
<dbReference type="OrthoDB" id="5419315at2759"/>
<dbReference type="GO" id="GO:0000981">
    <property type="term" value="F:DNA-binding transcription factor activity, RNA polymerase II-specific"/>
    <property type="evidence" value="ECO:0007669"/>
    <property type="project" value="InterPro"/>
</dbReference>
<feature type="compositionally biased region" description="Low complexity" evidence="3">
    <location>
        <begin position="312"/>
        <end position="333"/>
    </location>
</feature>
<dbReference type="SMART" id="SM00066">
    <property type="entry name" value="GAL4"/>
    <property type="match status" value="1"/>
</dbReference>
<dbReference type="SUPFAM" id="SSF57701">
    <property type="entry name" value="Zn2/Cys6 DNA-binding domain"/>
    <property type="match status" value="1"/>
</dbReference>
<dbReference type="CDD" id="cd12148">
    <property type="entry name" value="fungal_TF_MHR"/>
    <property type="match status" value="1"/>
</dbReference>
<evidence type="ECO:0000313" key="5">
    <source>
        <dbReference type="EMBL" id="CDR47665.1"/>
    </source>
</evidence>
<feature type="region of interest" description="Disordered" evidence="3">
    <location>
        <begin position="1"/>
        <end position="30"/>
    </location>
</feature>
<feature type="compositionally biased region" description="Low complexity" evidence="3">
    <location>
        <begin position="17"/>
        <end position="30"/>
    </location>
</feature>
<evidence type="ECO:0000259" key="4">
    <source>
        <dbReference type="PROSITE" id="PS50048"/>
    </source>
</evidence>
<organism evidence="5">
    <name type="scientific">Rhodotorula toruloides</name>
    <name type="common">Yeast</name>
    <name type="synonym">Rhodosporidium toruloides</name>
    <dbReference type="NCBI Taxonomy" id="5286"/>
    <lineage>
        <taxon>Eukaryota</taxon>
        <taxon>Fungi</taxon>
        <taxon>Dikarya</taxon>
        <taxon>Basidiomycota</taxon>
        <taxon>Pucciniomycotina</taxon>
        <taxon>Microbotryomycetes</taxon>
        <taxon>Sporidiobolales</taxon>
        <taxon>Sporidiobolaceae</taxon>
        <taxon>Rhodotorula</taxon>
    </lineage>
</organism>
<protein>
    <submittedName>
        <fullName evidence="5">RHTO0S15e00386g1_1</fullName>
    </submittedName>
</protein>
<feature type="compositionally biased region" description="Pro residues" evidence="3">
    <location>
        <begin position="334"/>
        <end position="348"/>
    </location>
</feature>
<dbReference type="GO" id="GO:0005634">
    <property type="term" value="C:nucleus"/>
    <property type="evidence" value="ECO:0007669"/>
    <property type="project" value="UniProtKB-SubCell"/>
</dbReference>
<proteinExistence type="predicted"/>
<dbReference type="PROSITE" id="PS50048">
    <property type="entry name" value="ZN2_CY6_FUNGAL_2"/>
    <property type="match status" value="1"/>
</dbReference>
<dbReference type="CDD" id="cd00067">
    <property type="entry name" value="GAL4"/>
    <property type="match status" value="1"/>
</dbReference>
<feature type="compositionally biased region" description="Polar residues" evidence="3">
    <location>
        <begin position="153"/>
        <end position="162"/>
    </location>
</feature>
<dbReference type="PANTHER" id="PTHR31001">
    <property type="entry name" value="UNCHARACTERIZED TRANSCRIPTIONAL REGULATORY PROTEIN"/>
    <property type="match status" value="1"/>
</dbReference>
<dbReference type="InterPro" id="IPR036864">
    <property type="entry name" value="Zn2-C6_fun-type_DNA-bd_sf"/>
</dbReference>
<dbReference type="Pfam" id="PF00172">
    <property type="entry name" value="Zn_clus"/>
    <property type="match status" value="1"/>
</dbReference>
<name>A0A061BCG1_RHOTO</name>
<feature type="region of interest" description="Disordered" evidence="3">
    <location>
        <begin position="224"/>
        <end position="356"/>
    </location>
</feature>